<dbReference type="EMBL" id="PYHS01000002">
    <property type="protein sequence ID" value="PSR65381.1"/>
    <property type="molecule type" value="Genomic_DNA"/>
</dbReference>
<dbReference type="RefSeq" id="WP_063027137.1">
    <property type="nucleotide sequence ID" value="NZ_PYHS01000002.1"/>
</dbReference>
<dbReference type="InterPro" id="IPR011251">
    <property type="entry name" value="Luciferase-like_dom"/>
</dbReference>
<dbReference type="Proteomes" id="UP000241647">
    <property type="component" value="Unassembled WGS sequence"/>
</dbReference>
<comment type="caution">
    <text evidence="2">The sequence shown here is derived from an EMBL/GenBank/DDBJ whole genome shotgun (WGS) entry which is preliminary data.</text>
</comment>
<dbReference type="PANTHER" id="PTHR43244">
    <property type="match status" value="1"/>
</dbReference>
<gene>
    <name evidence="2" type="ORF">C8259_04395</name>
</gene>
<dbReference type="AlphaFoldDB" id="A0A2T2ZC84"/>
<name>A0A2T2ZC84_9NOCA</name>
<organism evidence="2 3">
    <name type="scientific">Nocardia nova</name>
    <dbReference type="NCBI Taxonomy" id="37330"/>
    <lineage>
        <taxon>Bacteria</taxon>
        <taxon>Bacillati</taxon>
        <taxon>Actinomycetota</taxon>
        <taxon>Actinomycetes</taxon>
        <taxon>Mycobacteriales</taxon>
        <taxon>Nocardiaceae</taxon>
        <taxon>Nocardia</taxon>
    </lineage>
</organism>
<sequence length="355" mass="38014">MTTFGVNAFGVGRGPQRFATMTELAREAEEIGCAAVWTSELYSRSATVPMAALAAGTSTIRIGSNIAYGVGRSPLMWAAEARDLDELSGGRIILGIGNGTPKMMEAWHGVPGEAPAARMAELLTVLKALWRLHEGPVHHDGRFYHVHILPTSDVPEPIRAEIPIWIAGVNKLMLRTAGERADGLVGHPMFTADYVRGPVADEIAAGAAISGRDAAEVTIMGIRMCAIDDDVELARRQAAFAIGQYAASRVYDRLFALHGWSAEQERIRRAARERDTEALIGAVTDDMIDTIAIACRPSEFPAALARIPAGFDHLDLIAPPWGLSDQETRAINSRILAGLRTHLANSVPASGAAPV</sequence>
<dbReference type="GO" id="GO:0016705">
    <property type="term" value="F:oxidoreductase activity, acting on paired donors, with incorporation or reduction of molecular oxygen"/>
    <property type="evidence" value="ECO:0007669"/>
    <property type="project" value="InterPro"/>
</dbReference>
<evidence type="ECO:0000313" key="2">
    <source>
        <dbReference type="EMBL" id="PSR65381.1"/>
    </source>
</evidence>
<feature type="domain" description="Luciferase-like" evidence="1">
    <location>
        <begin position="11"/>
        <end position="299"/>
    </location>
</feature>
<dbReference type="Pfam" id="PF00296">
    <property type="entry name" value="Bac_luciferase"/>
    <property type="match status" value="1"/>
</dbReference>
<dbReference type="InterPro" id="IPR036661">
    <property type="entry name" value="Luciferase-like_sf"/>
</dbReference>
<dbReference type="CDD" id="cd01097">
    <property type="entry name" value="Tetrahydromethanopterin_reductase"/>
    <property type="match status" value="1"/>
</dbReference>
<protein>
    <submittedName>
        <fullName evidence="2">LLM class flavin-dependent oxidoreductase</fullName>
    </submittedName>
</protein>
<dbReference type="Gene3D" id="3.20.20.30">
    <property type="entry name" value="Luciferase-like domain"/>
    <property type="match status" value="1"/>
</dbReference>
<dbReference type="InterPro" id="IPR050564">
    <property type="entry name" value="F420-G6PD/mer"/>
</dbReference>
<proteinExistence type="predicted"/>
<evidence type="ECO:0000259" key="1">
    <source>
        <dbReference type="Pfam" id="PF00296"/>
    </source>
</evidence>
<accession>A0A2T2ZC84</accession>
<reference evidence="2 3" key="1">
    <citation type="submission" date="2018-02" db="EMBL/GenBank/DDBJ databases">
        <title>8 Nocardia nova and 1 Nocardia cyriacigeorgica strain used for evolution to TMP-SMX.</title>
        <authorList>
            <person name="Mehta H."/>
            <person name="Weng J."/>
            <person name="Shamoo Y."/>
        </authorList>
    </citation>
    <scope>NUCLEOTIDE SEQUENCE [LARGE SCALE GENOMIC DNA]</scope>
    <source>
        <strain evidence="2 3">ATCC 33727</strain>
    </source>
</reference>
<dbReference type="PANTHER" id="PTHR43244:SF2">
    <property type="entry name" value="CONSERVED HYPOTHETICAL ALANINE AND PROLINE-RICH PROTEIN"/>
    <property type="match status" value="1"/>
</dbReference>
<dbReference type="SUPFAM" id="SSF51679">
    <property type="entry name" value="Bacterial luciferase-like"/>
    <property type="match status" value="1"/>
</dbReference>
<evidence type="ECO:0000313" key="3">
    <source>
        <dbReference type="Proteomes" id="UP000241647"/>
    </source>
</evidence>